<proteinExistence type="predicted"/>
<organism evidence="1 2">
    <name type="scientific">Ligaoa zhengdingensis</name>
    <dbReference type="NCBI Taxonomy" id="2763658"/>
    <lineage>
        <taxon>Bacteria</taxon>
        <taxon>Bacillati</taxon>
        <taxon>Bacillota</taxon>
        <taxon>Clostridia</taxon>
        <taxon>Eubacteriales</taxon>
        <taxon>Oscillospiraceae</taxon>
        <taxon>Ligaoa</taxon>
    </lineage>
</organism>
<dbReference type="Proteomes" id="UP000653127">
    <property type="component" value="Unassembled WGS sequence"/>
</dbReference>
<protein>
    <submittedName>
        <fullName evidence="1">Uncharacterized protein</fullName>
    </submittedName>
</protein>
<accession>A0A926I2V1</accession>
<sequence>MKTGLSKKQKTTNIYFNEDSPMIEVCTYNTDLKNRLTKYAAQYPSECKLIDDDEMGCMTFEISKGRFGFKLTAPYSEERRKAAGELAKKHAENLKAKEK</sequence>
<evidence type="ECO:0000313" key="1">
    <source>
        <dbReference type="EMBL" id="MBC8545674.1"/>
    </source>
</evidence>
<dbReference type="RefSeq" id="WP_249281824.1">
    <property type="nucleotide sequence ID" value="NZ_JACRST010000001.1"/>
</dbReference>
<name>A0A926I2V1_9FIRM</name>
<comment type="caution">
    <text evidence="1">The sequence shown here is derived from an EMBL/GenBank/DDBJ whole genome shotgun (WGS) entry which is preliminary data.</text>
</comment>
<keyword evidence="2" id="KW-1185">Reference proteome</keyword>
<gene>
    <name evidence="1" type="ORF">H8711_01810</name>
</gene>
<evidence type="ECO:0000313" key="2">
    <source>
        <dbReference type="Proteomes" id="UP000653127"/>
    </source>
</evidence>
<reference evidence="1" key="1">
    <citation type="submission" date="2020-08" db="EMBL/GenBank/DDBJ databases">
        <title>Genome public.</title>
        <authorList>
            <person name="Liu C."/>
            <person name="Sun Q."/>
        </authorList>
    </citation>
    <scope>NUCLEOTIDE SEQUENCE</scope>
    <source>
        <strain evidence="1">NSJ-31</strain>
    </source>
</reference>
<dbReference type="AlphaFoldDB" id="A0A926I2V1"/>
<dbReference type="EMBL" id="JACRST010000001">
    <property type="protein sequence ID" value="MBC8545674.1"/>
    <property type="molecule type" value="Genomic_DNA"/>
</dbReference>